<protein>
    <submittedName>
        <fullName evidence="1">Guanine nucleotide exchange factor</fullName>
    </submittedName>
</protein>
<dbReference type="RefSeq" id="XP_012191764.1">
    <property type="nucleotide sequence ID" value="XM_012336374.1"/>
</dbReference>
<dbReference type="GeneID" id="24111043"/>
<reference evidence="2" key="1">
    <citation type="journal article" date="2013" name="Genome Announc.">
        <title>Draft genome sequence of the basidiomycetous yeast-like fungus Pseudozyma hubeiensis SY62, which produces an abundant amount of the biosurfactant mannosylerythritol lipids.</title>
        <authorList>
            <person name="Konishi M."/>
            <person name="Hatada Y."/>
            <person name="Horiuchi J."/>
        </authorList>
    </citation>
    <scope>NUCLEOTIDE SEQUENCE [LARGE SCALE GENOMIC DNA]</scope>
    <source>
        <strain evidence="2">SY62</strain>
    </source>
</reference>
<evidence type="ECO:0000313" key="1">
    <source>
        <dbReference type="EMBL" id="GAC98177.1"/>
    </source>
</evidence>
<keyword evidence="2" id="KW-1185">Reference proteome</keyword>
<gene>
    <name evidence="1" type="ORF">PHSY_005766</name>
</gene>
<dbReference type="HOGENOM" id="CLU_1949775_0_0_1"/>
<organism evidence="1 2">
    <name type="scientific">Pseudozyma hubeiensis (strain SY62)</name>
    <name type="common">Yeast</name>
    <dbReference type="NCBI Taxonomy" id="1305764"/>
    <lineage>
        <taxon>Eukaryota</taxon>
        <taxon>Fungi</taxon>
        <taxon>Dikarya</taxon>
        <taxon>Basidiomycota</taxon>
        <taxon>Ustilaginomycotina</taxon>
        <taxon>Ustilaginomycetes</taxon>
        <taxon>Ustilaginales</taxon>
        <taxon>Ustilaginaceae</taxon>
        <taxon>Pseudozyma</taxon>
    </lineage>
</organism>
<sequence>MLRRSRMVSRLQRKHLLLELQNASTPTLAKSFPIVVLTQSHTHLSKFSFVRNTVGARSDSVSPWSTADHQKDSDTCRIRSTTLPPIRQARSASIALIVQHESQHNAGYSDASARCPFCAPAAVSEGYKS</sequence>
<dbReference type="EMBL" id="DF238816">
    <property type="protein sequence ID" value="GAC98177.1"/>
    <property type="molecule type" value="Genomic_DNA"/>
</dbReference>
<proteinExistence type="predicted"/>
<accession>R9PA94</accession>
<name>R9PA94_PSEHS</name>
<dbReference type="AlphaFoldDB" id="R9PA94"/>
<dbReference type="Proteomes" id="UP000014071">
    <property type="component" value="Unassembled WGS sequence"/>
</dbReference>
<evidence type="ECO:0000313" key="2">
    <source>
        <dbReference type="Proteomes" id="UP000014071"/>
    </source>
</evidence>